<feature type="compositionally biased region" description="Basic and acidic residues" evidence="1">
    <location>
        <begin position="46"/>
        <end position="56"/>
    </location>
</feature>
<dbReference type="OrthoDB" id="10514476at2759"/>
<dbReference type="Proteomes" id="UP000800200">
    <property type="component" value="Unassembled WGS sequence"/>
</dbReference>
<dbReference type="AlphaFoldDB" id="A0A6A6E0V2"/>
<reference evidence="2" key="1">
    <citation type="journal article" date="2020" name="Stud. Mycol.">
        <title>101 Dothideomycetes genomes: a test case for predicting lifestyles and emergence of pathogens.</title>
        <authorList>
            <person name="Haridas S."/>
            <person name="Albert R."/>
            <person name="Binder M."/>
            <person name="Bloem J."/>
            <person name="Labutti K."/>
            <person name="Salamov A."/>
            <person name="Andreopoulos B."/>
            <person name="Baker S."/>
            <person name="Barry K."/>
            <person name="Bills G."/>
            <person name="Bluhm B."/>
            <person name="Cannon C."/>
            <person name="Castanera R."/>
            <person name="Culley D."/>
            <person name="Daum C."/>
            <person name="Ezra D."/>
            <person name="Gonzalez J."/>
            <person name="Henrissat B."/>
            <person name="Kuo A."/>
            <person name="Liang C."/>
            <person name="Lipzen A."/>
            <person name="Lutzoni F."/>
            <person name="Magnuson J."/>
            <person name="Mondo S."/>
            <person name="Nolan M."/>
            <person name="Ohm R."/>
            <person name="Pangilinan J."/>
            <person name="Park H.-J."/>
            <person name="Ramirez L."/>
            <person name="Alfaro M."/>
            <person name="Sun H."/>
            <person name="Tritt A."/>
            <person name="Yoshinaga Y."/>
            <person name="Zwiers L.-H."/>
            <person name="Turgeon B."/>
            <person name="Goodwin S."/>
            <person name="Spatafora J."/>
            <person name="Crous P."/>
            <person name="Grigoriev I."/>
        </authorList>
    </citation>
    <scope>NUCLEOTIDE SEQUENCE</scope>
    <source>
        <strain evidence="2">CBS 207.26</strain>
    </source>
</reference>
<feature type="region of interest" description="Disordered" evidence="1">
    <location>
        <begin position="23"/>
        <end position="63"/>
    </location>
</feature>
<organism evidence="2 3">
    <name type="scientific">Zopfia rhizophila CBS 207.26</name>
    <dbReference type="NCBI Taxonomy" id="1314779"/>
    <lineage>
        <taxon>Eukaryota</taxon>
        <taxon>Fungi</taxon>
        <taxon>Dikarya</taxon>
        <taxon>Ascomycota</taxon>
        <taxon>Pezizomycotina</taxon>
        <taxon>Dothideomycetes</taxon>
        <taxon>Dothideomycetes incertae sedis</taxon>
        <taxon>Zopfiaceae</taxon>
        <taxon>Zopfia</taxon>
    </lineage>
</organism>
<evidence type="ECO:0000313" key="3">
    <source>
        <dbReference type="Proteomes" id="UP000800200"/>
    </source>
</evidence>
<dbReference type="EMBL" id="ML994636">
    <property type="protein sequence ID" value="KAF2184873.1"/>
    <property type="molecule type" value="Genomic_DNA"/>
</dbReference>
<evidence type="ECO:0000313" key="2">
    <source>
        <dbReference type="EMBL" id="KAF2184873.1"/>
    </source>
</evidence>
<keyword evidence="3" id="KW-1185">Reference proteome</keyword>
<protein>
    <submittedName>
        <fullName evidence="2">Uncharacterized protein</fullName>
    </submittedName>
</protein>
<sequence length="104" mass="12000">MLPSRKRPRFAMLGLYLSKFLQPRNAPDPSSKRRHAPVAPLLNPEPDLRESSSKNDRRGRKPIVPIIHNDKEVCVRDYVFVKCQGEDDEARPPIARVEKICLDR</sequence>
<proteinExistence type="predicted"/>
<accession>A0A6A6E0V2</accession>
<gene>
    <name evidence="2" type="ORF">K469DRAFT_688469</name>
</gene>
<name>A0A6A6E0V2_9PEZI</name>
<evidence type="ECO:0000256" key="1">
    <source>
        <dbReference type="SAM" id="MobiDB-lite"/>
    </source>
</evidence>